<dbReference type="AlphaFoldDB" id="E6PL07"/>
<dbReference type="Pfam" id="PF01435">
    <property type="entry name" value="Peptidase_M48"/>
    <property type="match status" value="1"/>
</dbReference>
<accession>E6PL07</accession>
<keyword evidence="10" id="KW-0482">Metalloprotease</keyword>
<evidence type="ECO:0000259" key="14">
    <source>
        <dbReference type="Pfam" id="PF01435"/>
    </source>
</evidence>
<keyword evidence="8" id="KW-0862">Zinc</keyword>
<feature type="domain" description="Peptidase M48" evidence="14">
    <location>
        <begin position="213"/>
        <end position="418"/>
    </location>
</feature>
<keyword evidence="11 13" id="KW-0472">Membrane</keyword>
<organism evidence="16">
    <name type="scientific">mine drainage metagenome</name>
    <dbReference type="NCBI Taxonomy" id="410659"/>
    <lineage>
        <taxon>unclassified sequences</taxon>
        <taxon>metagenomes</taxon>
        <taxon>ecological metagenomes</taxon>
    </lineage>
</organism>
<dbReference type="PANTHER" id="PTHR10120">
    <property type="entry name" value="CAAX PRENYL PROTEASE 1"/>
    <property type="match status" value="1"/>
</dbReference>
<keyword evidence="3" id="KW-0645">Protease</keyword>
<evidence type="ECO:0000256" key="10">
    <source>
        <dbReference type="ARBA" id="ARBA00023049"/>
    </source>
</evidence>
<evidence type="ECO:0000256" key="12">
    <source>
        <dbReference type="SAM" id="MobiDB-lite"/>
    </source>
</evidence>
<dbReference type="Pfam" id="PF16491">
    <property type="entry name" value="Peptidase_M48_N"/>
    <property type="match status" value="1"/>
</dbReference>
<dbReference type="InterPro" id="IPR001915">
    <property type="entry name" value="Peptidase_M48"/>
</dbReference>
<keyword evidence="9 13" id="KW-1133">Transmembrane helix</keyword>
<feature type="transmembrane region" description="Helical" evidence="13">
    <location>
        <begin position="6"/>
        <end position="28"/>
    </location>
</feature>
<keyword evidence="4 13" id="KW-0812">Transmembrane</keyword>
<proteinExistence type="predicted"/>
<dbReference type="EC" id="3.4.24.84" evidence="16"/>
<evidence type="ECO:0000259" key="15">
    <source>
        <dbReference type="Pfam" id="PF16491"/>
    </source>
</evidence>
<dbReference type="FunFam" id="3.30.2010.10:FF:000002">
    <property type="entry name" value="CAAX prenyl protease"/>
    <property type="match status" value="1"/>
</dbReference>
<dbReference type="GO" id="GO:0005789">
    <property type="term" value="C:endoplasmic reticulum membrane"/>
    <property type="evidence" value="ECO:0007669"/>
    <property type="project" value="UniProtKB-SubCell"/>
</dbReference>
<evidence type="ECO:0000256" key="11">
    <source>
        <dbReference type="ARBA" id="ARBA00023136"/>
    </source>
</evidence>
<keyword evidence="7" id="KW-0256">Endoplasmic reticulum</keyword>
<protein>
    <submittedName>
        <fullName evidence="16">Putative Peptidase M48, Ste24p</fullName>
        <ecNumber evidence="16">3.4.24.84</ecNumber>
    </submittedName>
</protein>
<feature type="transmembrane region" description="Helical" evidence="13">
    <location>
        <begin position="296"/>
        <end position="314"/>
    </location>
</feature>
<evidence type="ECO:0000256" key="13">
    <source>
        <dbReference type="SAM" id="Phobius"/>
    </source>
</evidence>
<dbReference type="InterPro" id="IPR032456">
    <property type="entry name" value="Peptidase_M48_N"/>
</dbReference>
<comment type="caution">
    <text evidence="16">The sequence shown here is derived from an EMBL/GenBank/DDBJ whole genome shotgun (WGS) entry which is preliminary data.</text>
</comment>
<evidence type="ECO:0000256" key="1">
    <source>
        <dbReference type="ARBA" id="ARBA00001947"/>
    </source>
</evidence>
<dbReference type="GO" id="GO:0004222">
    <property type="term" value="F:metalloendopeptidase activity"/>
    <property type="evidence" value="ECO:0007669"/>
    <property type="project" value="InterPro"/>
</dbReference>
<feature type="transmembrane region" description="Helical" evidence="13">
    <location>
        <begin position="180"/>
        <end position="203"/>
    </location>
</feature>
<evidence type="ECO:0000256" key="5">
    <source>
        <dbReference type="ARBA" id="ARBA00022723"/>
    </source>
</evidence>
<dbReference type="Gene3D" id="3.30.2010.10">
    <property type="entry name" value="Metalloproteases ('zincins'), catalytic domain"/>
    <property type="match status" value="1"/>
</dbReference>
<comment type="cofactor">
    <cofactor evidence="1">
        <name>Zn(2+)</name>
        <dbReference type="ChEBI" id="CHEBI:29105"/>
    </cofactor>
</comment>
<evidence type="ECO:0000256" key="8">
    <source>
        <dbReference type="ARBA" id="ARBA00022833"/>
    </source>
</evidence>
<evidence type="ECO:0000256" key="9">
    <source>
        <dbReference type="ARBA" id="ARBA00022989"/>
    </source>
</evidence>
<dbReference type="InterPro" id="IPR027057">
    <property type="entry name" value="CAXX_Prtase_1"/>
</dbReference>
<evidence type="ECO:0000256" key="2">
    <source>
        <dbReference type="ARBA" id="ARBA00004477"/>
    </source>
</evidence>
<keyword evidence="5" id="KW-0479">Metal-binding</keyword>
<feature type="transmembrane region" description="Helical" evidence="13">
    <location>
        <begin position="106"/>
        <end position="126"/>
    </location>
</feature>
<gene>
    <name evidence="16" type="ORF">CARN2_1872</name>
</gene>
<evidence type="ECO:0000256" key="6">
    <source>
        <dbReference type="ARBA" id="ARBA00022801"/>
    </source>
</evidence>
<evidence type="ECO:0000313" key="16">
    <source>
        <dbReference type="EMBL" id="CBH95608.1"/>
    </source>
</evidence>
<evidence type="ECO:0000256" key="7">
    <source>
        <dbReference type="ARBA" id="ARBA00022824"/>
    </source>
</evidence>
<feature type="region of interest" description="Disordered" evidence="12">
    <location>
        <begin position="426"/>
        <end position="445"/>
    </location>
</feature>
<reference evidence="16" key="1">
    <citation type="submission" date="2009-10" db="EMBL/GenBank/DDBJ databases">
        <title>Diversity of trophic interactions inside an arsenic-rich microbial ecosystem.</title>
        <authorList>
            <person name="Bertin P.N."/>
            <person name="Heinrich-Salmeron A."/>
            <person name="Pelletier E."/>
            <person name="Goulhen-Chollet F."/>
            <person name="Arsene-Ploetze F."/>
            <person name="Gallien S."/>
            <person name="Calteau A."/>
            <person name="Vallenet D."/>
            <person name="Casiot C."/>
            <person name="Chane-Woon-Ming B."/>
            <person name="Giloteaux L."/>
            <person name="Barakat M."/>
            <person name="Bonnefoy V."/>
            <person name="Bruneel O."/>
            <person name="Chandler M."/>
            <person name="Cleiss J."/>
            <person name="Duran R."/>
            <person name="Elbaz-Poulichet F."/>
            <person name="Fonknechten N."/>
            <person name="Lauga B."/>
            <person name="Mornico D."/>
            <person name="Ortet P."/>
            <person name="Schaeffer C."/>
            <person name="Siguier P."/>
            <person name="Alexander Thil Smith A."/>
            <person name="Van Dorsselaer A."/>
            <person name="Weissenbach J."/>
            <person name="Medigue C."/>
            <person name="Le Paslier D."/>
        </authorList>
    </citation>
    <scope>NUCLEOTIDE SEQUENCE</scope>
</reference>
<feature type="transmembrane region" description="Helical" evidence="13">
    <location>
        <begin position="147"/>
        <end position="174"/>
    </location>
</feature>
<feature type="domain" description="CAAX prenyl protease 1 N-terminal" evidence="15">
    <location>
        <begin position="32"/>
        <end position="209"/>
    </location>
</feature>
<evidence type="ECO:0000256" key="4">
    <source>
        <dbReference type="ARBA" id="ARBA00022692"/>
    </source>
</evidence>
<keyword evidence="6 16" id="KW-0378">Hydrolase</keyword>
<dbReference type="GO" id="GO:0071586">
    <property type="term" value="P:CAAX-box protein processing"/>
    <property type="evidence" value="ECO:0007669"/>
    <property type="project" value="InterPro"/>
</dbReference>
<feature type="transmembrane region" description="Helical" evidence="13">
    <location>
        <begin position="75"/>
        <end position="94"/>
    </location>
</feature>
<dbReference type="EMBL" id="CABM01000008">
    <property type="protein sequence ID" value="CBH95608.1"/>
    <property type="molecule type" value="Genomic_DNA"/>
</dbReference>
<name>E6PL07_9ZZZZ</name>
<feature type="transmembrane region" description="Helical" evidence="13">
    <location>
        <begin position="334"/>
        <end position="355"/>
    </location>
</feature>
<dbReference type="CDD" id="cd07343">
    <property type="entry name" value="M48A_Zmpste24p_like"/>
    <property type="match status" value="1"/>
</dbReference>
<sequence length="445" mass="49284">MSPQDIPLLWSALFASALVLGTGLKLWLATRQIRHVQAHRAQVPEAFAAVIELPTHQKAADYTVARARFGMWHTLFSAALLLGWTLLGGLQWLADFNTAHFGTHLGAQLLLLIEFALIAAVIDLPWDLWQTFRLEARFGFNRNTPALFLGDMLKNLLVSAVLMLPLAALVLWLMQASPLWWLWAWTAFAAFSLAMMVVFPMFIAPLFNRFEPLAEGEVKGRAQALMQRCDFALQGLYVMDGSRRSAHANAYFTGLGAARRVVLFDTLLKQLDAAQIEAVLAHEVGHYKRRHIQQRLFTTLLLSLAGFALLGWLASKVWFYTGLGYTPNLLGGNAAVALILFMLALPVFGVFFTPLGASWSRKHEFEADAYAAEHSDARQLGAALIRMYQDNASTLTPDPLYVRFYYSHPPALQRLARMGALAALSTPGATRPRSNDGLPQAGHAA</sequence>
<comment type="subcellular location">
    <subcellularLocation>
        <location evidence="2">Endoplasmic reticulum membrane</location>
        <topology evidence="2">Multi-pass membrane protein</topology>
    </subcellularLocation>
</comment>
<dbReference type="GO" id="GO:0046872">
    <property type="term" value="F:metal ion binding"/>
    <property type="evidence" value="ECO:0007669"/>
    <property type="project" value="UniProtKB-KW"/>
</dbReference>
<evidence type="ECO:0000256" key="3">
    <source>
        <dbReference type="ARBA" id="ARBA00022670"/>
    </source>
</evidence>